<keyword evidence="2" id="KW-1185">Reference proteome</keyword>
<dbReference type="GeneID" id="14012998"/>
<accession>H6X4L7</accession>
<dbReference type="Proteomes" id="UP000007524">
    <property type="component" value="Segment"/>
</dbReference>
<gene>
    <name evidence="1" type="ORF">RaK2_00410</name>
</gene>
<dbReference type="KEGG" id="vg:14012998"/>
<organism evidence="1 2">
    <name type="scientific">Klebsiella phage vB_KleM_RaK2</name>
    <dbReference type="NCBI Taxonomy" id="1147094"/>
    <lineage>
        <taxon>Viruses</taxon>
        <taxon>Duplodnaviria</taxon>
        <taxon>Heunggongvirae</taxon>
        <taxon>Uroviricota</taxon>
        <taxon>Caudoviricetes</taxon>
        <taxon>Alcyoneusvirus</taxon>
        <taxon>Alcyoneusvirus RaK2</taxon>
    </lineage>
</organism>
<evidence type="ECO:0000313" key="2">
    <source>
        <dbReference type="Proteomes" id="UP000007524"/>
    </source>
</evidence>
<dbReference type="EMBL" id="JQ513383">
    <property type="protein sequence ID" value="AFA44683.1"/>
    <property type="molecule type" value="Genomic_DNA"/>
</dbReference>
<name>H6X4L7_9CAUD</name>
<protein>
    <submittedName>
        <fullName evidence="1">Uncharacterized protein</fullName>
    </submittedName>
</protein>
<dbReference type="RefSeq" id="YP_007007565.1">
    <property type="nucleotide sequence ID" value="NC_019526.1"/>
</dbReference>
<proteinExistence type="predicted"/>
<reference evidence="1 2" key="1">
    <citation type="journal article" date="2012" name="J. Virol.">
        <title>Genome of Klebsiella sp.-Infecting Bacteriophage vB_KleM_RaK2.</title>
        <authorList>
            <person name="Simoliunas E."/>
            <person name="Kaliniene L."/>
            <person name="Truncaite L."/>
            <person name="Klausa V."/>
            <person name="Zajanckauskaite A."/>
            <person name="Meskys R."/>
        </authorList>
    </citation>
    <scope>NUCLEOTIDE SEQUENCE [LARGE SCALE GENOMIC DNA]</scope>
</reference>
<sequence length="69" mass="7531">MKYTVIGILGSDICSTNTSLEAVQVVLKQIPLSEKNAKKFENRLQNAKEGSTIYIEYGGASCAVKVHKN</sequence>
<evidence type="ECO:0000313" key="1">
    <source>
        <dbReference type="EMBL" id="AFA44683.1"/>
    </source>
</evidence>